<keyword evidence="2 6" id="KW-0732">Signal</keyword>
<dbReference type="GO" id="GO:0008061">
    <property type="term" value="F:chitin binding"/>
    <property type="evidence" value="ECO:0007669"/>
    <property type="project" value="UniProtKB-KW"/>
</dbReference>
<evidence type="ECO:0000256" key="6">
    <source>
        <dbReference type="SAM" id="SignalP"/>
    </source>
</evidence>
<organism evidence="8 9">
    <name type="scientific">Stomoxys calcitrans</name>
    <name type="common">Stable fly</name>
    <name type="synonym">Conops calcitrans</name>
    <dbReference type="NCBI Taxonomy" id="35570"/>
    <lineage>
        <taxon>Eukaryota</taxon>
        <taxon>Metazoa</taxon>
        <taxon>Ecdysozoa</taxon>
        <taxon>Arthropoda</taxon>
        <taxon>Hexapoda</taxon>
        <taxon>Insecta</taxon>
        <taxon>Pterygota</taxon>
        <taxon>Neoptera</taxon>
        <taxon>Endopterygota</taxon>
        <taxon>Diptera</taxon>
        <taxon>Brachycera</taxon>
        <taxon>Muscomorpha</taxon>
        <taxon>Muscoidea</taxon>
        <taxon>Muscidae</taxon>
        <taxon>Stomoxys</taxon>
    </lineage>
</organism>
<reference evidence="8" key="1">
    <citation type="submission" date="2020-05" db="UniProtKB">
        <authorList>
            <consortium name="EnsemblMetazoa"/>
        </authorList>
    </citation>
    <scope>IDENTIFICATION</scope>
    <source>
        <strain evidence="8">USDA</strain>
    </source>
</reference>
<dbReference type="VEuPathDB" id="VectorBase:SCAU016622"/>
<feature type="domain" description="Chitin-binding type-2" evidence="7">
    <location>
        <begin position="153"/>
        <end position="210"/>
    </location>
</feature>
<dbReference type="PROSITE" id="PS50940">
    <property type="entry name" value="CHIT_BIND_II"/>
    <property type="match status" value="5"/>
</dbReference>
<evidence type="ECO:0000256" key="2">
    <source>
        <dbReference type="ARBA" id="ARBA00022729"/>
    </source>
</evidence>
<feature type="chain" id="PRO_5009328221" description="Chitin-binding type-2 domain-containing protein" evidence="6">
    <location>
        <begin position="29"/>
        <end position="396"/>
    </location>
</feature>
<dbReference type="EnsemblMetazoa" id="SCAU016622-RA">
    <property type="protein sequence ID" value="SCAU016622-PA"/>
    <property type="gene ID" value="SCAU016622"/>
</dbReference>
<feature type="domain" description="Chitin-binding type-2" evidence="7">
    <location>
        <begin position="37"/>
        <end position="93"/>
    </location>
</feature>
<dbReference type="PANTHER" id="PTHR23301">
    <property type="entry name" value="CHITIN BINDING PERITROPHIN-A"/>
    <property type="match status" value="1"/>
</dbReference>
<dbReference type="AlphaFoldDB" id="A0A1I8QFA7"/>
<feature type="domain" description="Chitin-binding type-2" evidence="7">
    <location>
        <begin position="281"/>
        <end position="344"/>
    </location>
</feature>
<keyword evidence="4" id="KW-1015">Disulfide bond</keyword>
<evidence type="ECO:0000256" key="1">
    <source>
        <dbReference type="ARBA" id="ARBA00022669"/>
    </source>
</evidence>
<evidence type="ECO:0000256" key="4">
    <source>
        <dbReference type="ARBA" id="ARBA00023157"/>
    </source>
</evidence>
<evidence type="ECO:0000256" key="5">
    <source>
        <dbReference type="ARBA" id="ARBA00023180"/>
    </source>
</evidence>
<dbReference type="Pfam" id="PF01607">
    <property type="entry name" value="CBM_14"/>
    <property type="match status" value="4"/>
</dbReference>
<dbReference type="OrthoDB" id="9987187at2759"/>
<evidence type="ECO:0000313" key="8">
    <source>
        <dbReference type="EnsemblMetazoa" id="SCAU016622-PA"/>
    </source>
</evidence>
<dbReference type="Gene3D" id="2.170.140.10">
    <property type="entry name" value="Chitin binding domain"/>
    <property type="match status" value="2"/>
</dbReference>
<proteinExistence type="predicted"/>
<dbReference type="GO" id="GO:0005576">
    <property type="term" value="C:extracellular region"/>
    <property type="evidence" value="ECO:0007669"/>
    <property type="project" value="InterPro"/>
</dbReference>
<dbReference type="SUPFAM" id="SSF57625">
    <property type="entry name" value="Invertebrate chitin-binding proteins"/>
    <property type="match status" value="4"/>
</dbReference>
<evidence type="ECO:0000259" key="7">
    <source>
        <dbReference type="PROSITE" id="PS50940"/>
    </source>
</evidence>
<dbReference type="PANTHER" id="PTHR23301:SF106">
    <property type="entry name" value="CHITIN-BINDING TYPE-2 DOMAIN-CONTAINING PROTEIN-RELATED"/>
    <property type="match status" value="1"/>
</dbReference>
<protein>
    <recommendedName>
        <fullName evidence="7">Chitin-binding type-2 domain-containing protein</fullName>
    </recommendedName>
</protein>
<evidence type="ECO:0000256" key="3">
    <source>
        <dbReference type="ARBA" id="ARBA00022737"/>
    </source>
</evidence>
<feature type="signal peptide" evidence="6">
    <location>
        <begin position="1"/>
        <end position="28"/>
    </location>
</feature>
<keyword evidence="9" id="KW-1185">Reference proteome</keyword>
<evidence type="ECO:0000313" key="9">
    <source>
        <dbReference type="Proteomes" id="UP000095300"/>
    </source>
</evidence>
<name>A0A1I8QFA7_STOCA</name>
<dbReference type="STRING" id="35570.A0A1I8QFA7"/>
<dbReference type="InterPro" id="IPR002557">
    <property type="entry name" value="Chitin-bd_dom"/>
</dbReference>
<keyword evidence="1" id="KW-0147">Chitin-binding</keyword>
<keyword evidence="5" id="KW-0325">Glycoprotein</keyword>
<dbReference type="InterPro" id="IPR051940">
    <property type="entry name" value="Chitin_bind-dev_reg"/>
</dbReference>
<accession>A0A1I8QFA7</accession>
<dbReference type="KEGG" id="scac:106083152"/>
<dbReference type="SMART" id="SM00494">
    <property type="entry name" value="ChtBD2"/>
    <property type="match status" value="5"/>
</dbReference>
<sequence length="396" mass="42833">MIKTTTFGLTYTFSSLLLVLLIAQQSLAQGNDTFNPNTLCPLLANGTKIKDPRYCNVYIVCMNDTSVSGSCGDQFFDLNTGLCVDPDTIDCISSNPCAKQSTGFAPDPYSCNGYYYCSNGVGTHGECSSGLNYNPDTNNCIRNFPCEITMLPDDYCNIVPVGAFIKVPDSCTQYQTCWQSQLLNGTCPTGFLFDAFRGDCDYPQNVNCVDKNNPEIPVEVSCNQTGVFISDGVTCNGYFYCGEKNDEGDYKMIHGNCPVDRFFVATNGGECLPRTSIRCPYDRCVTLGLDFMQMANIDDDGCIGFAICQYGKEISRAECPQGQYFDEMAQLCVDEEITYAACSTSPSSTTTSSTTGSTIITSSSTISSTTTTTASSQIYTSTTATTEAADSVKVPT</sequence>
<dbReference type="Proteomes" id="UP000095300">
    <property type="component" value="Unassembled WGS sequence"/>
</dbReference>
<keyword evidence="3" id="KW-0677">Repeat</keyword>
<feature type="domain" description="Chitin-binding type-2" evidence="7">
    <location>
        <begin position="94"/>
        <end position="148"/>
    </location>
</feature>
<feature type="domain" description="Chitin-binding type-2" evidence="7">
    <location>
        <begin position="219"/>
        <end position="279"/>
    </location>
</feature>
<gene>
    <name evidence="8" type="primary">106083152</name>
</gene>
<dbReference type="InterPro" id="IPR036508">
    <property type="entry name" value="Chitin-bd_dom_sf"/>
</dbReference>